<dbReference type="Gene3D" id="3.10.20.580">
    <property type="match status" value="1"/>
</dbReference>
<reference evidence="8 9" key="1">
    <citation type="submission" date="2017-07" db="EMBL/GenBank/DDBJ databases">
        <title>Draft Genome Sequences of Select Purple Nonsulfur Bacteria.</title>
        <authorList>
            <person name="Lasarre B."/>
            <person name="Mckinlay J.B."/>
        </authorList>
    </citation>
    <scope>NUCLEOTIDE SEQUENCE [LARGE SCALE GENOMIC DNA]</scope>
    <source>
        <strain evidence="8 9">DSM 11290</strain>
    </source>
</reference>
<dbReference type="InterPro" id="IPR001279">
    <property type="entry name" value="Metallo-B-lactamas"/>
</dbReference>
<dbReference type="AlphaFoldDB" id="A0A327JQV4"/>
<dbReference type="GO" id="GO:0003723">
    <property type="term" value="F:RNA binding"/>
    <property type="evidence" value="ECO:0007669"/>
    <property type="project" value="UniProtKB-KW"/>
</dbReference>
<dbReference type="Gene3D" id="3.60.15.10">
    <property type="entry name" value="Ribonuclease Z/Hydroxyacylglutathione hydrolase-like"/>
    <property type="match status" value="1"/>
</dbReference>
<dbReference type="PANTHER" id="PTHR43694">
    <property type="entry name" value="RIBONUCLEASE J"/>
    <property type="match status" value="1"/>
</dbReference>
<keyword evidence="2" id="KW-0479">Metal-binding</keyword>
<gene>
    <name evidence="8" type="ORF">CH339_05960</name>
</gene>
<dbReference type="InterPro" id="IPR011108">
    <property type="entry name" value="RMMBL"/>
</dbReference>
<keyword evidence="5" id="KW-0269">Exonuclease</keyword>
<dbReference type="PANTHER" id="PTHR43694:SF1">
    <property type="entry name" value="RIBONUCLEASE J"/>
    <property type="match status" value="1"/>
</dbReference>
<keyword evidence="1" id="KW-0540">Nuclease</keyword>
<dbReference type="Pfam" id="PF22505">
    <property type="entry name" value="RNase_J_b_CASP"/>
    <property type="match status" value="1"/>
</dbReference>
<dbReference type="InterPro" id="IPR041636">
    <property type="entry name" value="RNase_J_C"/>
</dbReference>
<evidence type="ECO:0000256" key="4">
    <source>
        <dbReference type="ARBA" id="ARBA00022833"/>
    </source>
</evidence>
<dbReference type="Gene3D" id="3.40.50.10710">
    <property type="entry name" value="Metallo-hydrolase/oxidoreductase"/>
    <property type="match status" value="1"/>
</dbReference>
<dbReference type="Pfam" id="PF07521">
    <property type="entry name" value="RMMBL"/>
    <property type="match status" value="1"/>
</dbReference>
<dbReference type="EMBL" id="NPEV01000008">
    <property type="protein sequence ID" value="RAI28667.1"/>
    <property type="molecule type" value="Genomic_DNA"/>
</dbReference>
<dbReference type="OrthoDB" id="9770211at2"/>
<evidence type="ECO:0000256" key="5">
    <source>
        <dbReference type="ARBA" id="ARBA00022839"/>
    </source>
</evidence>
<dbReference type="InterPro" id="IPR036866">
    <property type="entry name" value="RibonucZ/Hydroxyglut_hydro"/>
</dbReference>
<comment type="caution">
    <text evidence="8">The sequence shown here is derived from an EMBL/GenBank/DDBJ whole genome shotgun (WGS) entry which is preliminary data.</text>
</comment>
<keyword evidence="3 8" id="KW-0378">Hydrolase</keyword>
<dbReference type="RefSeq" id="WP_111433415.1">
    <property type="nucleotide sequence ID" value="NZ_JACIGG010000005.1"/>
</dbReference>
<dbReference type="SMART" id="SM00849">
    <property type="entry name" value="Lactamase_B"/>
    <property type="match status" value="1"/>
</dbReference>
<evidence type="ECO:0000256" key="2">
    <source>
        <dbReference type="ARBA" id="ARBA00022723"/>
    </source>
</evidence>
<evidence type="ECO:0000313" key="8">
    <source>
        <dbReference type="EMBL" id="RAI28667.1"/>
    </source>
</evidence>
<feature type="domain" description="Metallo-beta-lactamase" evidence="7">
    <location>
        <begin position="19"/>
        <end position="218"/>
    </location>
</feature>
<dbReference type="SUPFAM" id="SSF56281">
    <property type="entry name" value="Metallo-hydrolase/oxidoreductase"/>
    <property type="match status" value="1"/>
</dbReference>
<sequence length="554" mass="59668">MADDNELVFLPLGGVGEIGMNMALYGYGPADARTWMMVDCGITFAHESLPGVDVIFPDTRFIEEERANLAGIVLTHAHEDHYGAVLELWPRLEKQVFATRFTAGLLAAKAEGMQGAPKVPVTVVGQGDRVTVGPFEVEYVALSHSIPEPNALAIRTPLGTVIHSGDWKIDAEPGVGKAIDLPRLAEIGREGVRALICDSTNALREGRSRSEAEVAKALKEVVAAAPGRVAVTLFSSNVARIRAVGEAARAAGRSVVVVGRSLWRMIDVATECGYLGDLTFLEEEAYKDLPRQNLVLLCTGSQGESRAALARIAGGDHRHIDLTKGDTVIFSSRTIPGNERAVNTVINQLCDKGVRIITDREAPIHTSGHPCRDELRELYGLLKPEVAVPVHGEALHLTRHAELARILGVPEVMLAENGKMVRLAPGPAEIIDEAPVGVLYRDGDLIVDPDESGVRERRKLSFAGAVFVSLLLDSKGNIIADPDVAVIGLPDTDDVGEPFRAIVFDAVENAIHSIPRSRRRDPDLVGEAARRAARAAVLERWGKKTHVVVMASIV</sequence>
<evidence type="ECO:0000256" key="6">
    <source>
        <dbReference type="ARBA" id="ARBA00022884"/>
    </source>
</evidence>
<protein>
    <submittedName>
        <fullName evidence="8">MBL fold metallo-hydrolase</fullName>
    </submittedName>
</protein>
<dbReference type="Proteomes" id="UP000249299">
    <property type="component" value="Unassembled WGS sequence"/>
</dbReference>
<dbReference type="GO" id="GO:0046872">
    <property type="term" value="F:metal ion binding"/>
    <property type="evidence" value="ECO:0007669"/>
    <property type="project" value="UniProtKB-KW"/>
</dbReference>
<dbReference type="Pfam" id="PF17770">
    <property type="entry name" value="RNase_J_C"/>
    <property type="match status" value="1"/>
</dbReference>
<proteinExistence type="predicted"/>
<dbReference type="InterPro" id="IPR055132">
    <property type="entry name" value="RNase_J_b_CASP"/>
</dbReference>
<accession>A0A327JQV4</accession>
<evidence type="ECO:0000259" key="7">
    <source>
        <dbReference type="SMART" id="SM00849"/>
    </source>
</evidence>
<dbReference type="InterPro" id="IPR042173">
    <property type="entry name" value="RNase_J_2"/>
</dbReference>
<evidence type="ECO:0000256" key="3">
    <source>
        <dbReference type="ARBA" id="ARBA00022801"/>
    </source>
</evidence>
<dbReference type="CDD" id="cd07714">
    <property type="entry name" value="RNaseJ_MBL-fold"/>
    <property type="match status" value="1"/>
</dbReference>
<evidence type="ECO:0000256" key="1">
    <source>
        <dbReference type="ARBA" id="ARBA00022722"/>
    </source>
</evidence>
<keyword evidence="9" id="KW-1185">Reference proteome</keyword>
<keyword evidence="6" id="KW-0694">RNA-binding</keyword>
<organism evidence="8 9">
    <name type="scientific">Rhodobium orientis</name>
    <dbReference type="NCBI Taxonomy" id="34017"/>
    <lineage>
        <taxon>Bacteria</taxon>
        <taxon>Pseudomonadati</taxon>
        <taxon>Pseudomonadota</taxon>
        <taxon>Alphaproteobacteria</taxon>
        <taxon>Hyphomicrobiales</taxon>
        <taxon>Rhodobiaceae</taxon>
        <taxon>Rhodobium</taxon>
    </lineage>
</organism>
<name>A0A327JQV4_9HYPH</name>
<dbReference type="GO" id="GO:0004527">
    <property type="term" value="F:exonuclease activity"/>
    <property type="evidence" value="ECO:0007669"/>
    <property type="project" value="UniProtKB-KW"/>
</dbReference>
<evidence type="ECO:0000313" key="9">
    <source>
        <dbReference type="Proteomes" id="UP000249299"/>
    </source>
</evidence>
<dbReference type="Pfam" id="PF12706">
    <property type="entry name" value="Lactamase_B_2"/>
    <property type="match status" value="1"/>
</dbReference>
<keyword evidence="4" id="KW-0862">Zinc</keyword>